<evidence type="ECO:0000313" key="2">
    <source>
        <dbReference type="EMBL" id="VAW37131.1"/>
    </source>
</evidence>
<keyword evidence="2" id="KW-0560">Oxidoreductase</keyword>
<organism evidence="2">
    <name type="scientific">hydrothermal vent metagenome</name>
    <dbReference type="NCBI Taxonomy" id="652676"/>
    <lineage>
        <taxon>unclassified sequences</taxon>
        <taxon>metagenomes</taxon>
        <taxon>ecological metagenomes</taxon>
    </lineage>
</organism>
<gene>
    <name evidence="2" type="ORF">MNBD_GAMMA01-1823</name>
</gene>
<evidence type="ECO:0000259" key="1">
    <source>
        <dbReference type="Pfam" id="PF04321"/>
    </source>
</evidence>
<sequence length="298" mass="32844">MKILLTGTDGQVGYKLWRTLQHLGDVIPTSRNGKEIGGMPTVALDLANAVDIEKKINAIGPDLICNAAAYTEVDNAENNQGIAHAINADAPAIFAKYAVISDTMLVHYSTDYVFSGDASTPWKESDACNPQGVYGETKLLGEQAIIDSGCQHMIFRTAWVFSDRGHNFIKSMLRLAQEKDELNIVDDQLGSPSWANAIALATAMTLKNPTSGLYHMTSSGKTTWCGFARRILHQAHKLELIPQIPKLNAISTSQYPTLAKRPAYSVLDCTKLKNTFEINMPNWQTSLQLCMQNIRRQT</sequence>
<proteinExistence type="predicted"/>
<dbReference type="PANTHER" id="PTHR10491:SF4">
    <property type="entry name" value="METHIONINE ADENOSYLTRANSFERASE 2 SUBUNIT BETA"/>
    <property type="match status" value="1"/>
</dbReference>
<reference evidence="2" key="1">
    <citation type="submission" date="2018-06" db="EMBL/GenBank/DDBJ databases">
        <authorList>
            <person name="Zhirakovskaya E."/>
        </authorList>
    </citation>
    <scope>NUCLEOTIDE SEQUENCE</scope>
</reference>
<accession>A0A3B0V2A9</accession>
<name>A0A3B0V2A9_9ZZZZ</name>
<dbReference type="EC" id="1.1.1.133" evidence="2"/>
<protein>
    <submittedName>
        <fullName evidence="2">dTDP-4-dehydrorhamnose reductase</fullName>
        <ecNumber evidence="2">1.1.1.133</ecNumber>
    </submittedName>
</protein>
<dbReference type="PANTHER" id="PTHR10491">
    <property type="entry name" value="DTDP-4-DEHYDRORHAMNOSE REDUCTASE"/>
    <property type="match status" value="1"/>
</dbReference>
<dbReference type="Gene3D" id="3.90.25.10">
    <property type="entry name" value="UDP-galactose 4-epimerase, domain 1"/>
    <property type="match status" value="1"/>
</dbReference>
<dbReference type="Pfam" id="PF04321">
    <property type="entry name" value="RmlD_sub_bind"/>
    <property type="match status" value="1"/>
</dbReference>
<dbReference type="SUPFAM" id="SSF51735">
    <property type="entry name" value="NAD(P)-binding Rossmann-fold domains"/>
    <property type="match status" value="1"/>
</dbReference>
<dbReference type="InterPro" id="IPR005913">
    <property type="entry name" value="dTDP_dehydrorham_reduct"/>
</dbReference>
<dbReference type="GO" id="GO:0019305">
    <property type="term" value="P:dTDP-rhamnose biosynthetic process"/>
    <property type="evidence" value="ECO:0007669"/>
    <property type="project" value="TreeGrafter"/>
</dbReference>
<feature type="domain" description="RmlD-like substrate binding" evidence="1">
    <location>
        <begin position="1"/>
        <end position="294"/>
    </location>
</feature>
<dbReference type="GO" id="GO:0008831">
    <property type="term" value="F:dTDP-4-dehydrorhamnose reductase activity"/>
    <property type="evidence" value="ECO:0007669"/>
    <property type="project" value="UniProtKB-EC"/>
</dbReference>
<dbReference type="InterPro" id="IPR029903">
    <property type="entry name" value="RmlD-like-bd"/>
</dbReference>
<dbReference type="InterPro" id="IPR036291">
    <property type="entry name" value="NAD(P)-bd_dom_sf"/>
</dbReference>
<dbReference type="EMBL" id="UOEW01000159">
    <property type="protein sequence ID" value="VAW37131.1"/>
    <property type="molecule type" value="Genomic_DNA"/>
</dbReference>
<dbReference type="CDD" id="cd05254">
    <property type="entry name" value="dTDP_HR_like_SDR_e"/>
    <property type="match status" value="1"/>
</dbReference>
<dbReference type="AlphaFoldDB" id="A0A3B0V2A9"/>
<dbReference type="NCBIfam" id="TIGR01214">
    <property type="entry name" value="rmlD"/>
    <property type="match status" value="1"/>
</dbReference>
<dbReference type="GO" id="GO:0005829">
    <property type="term" value="C:cytosol"/>
    <property type="evidence" value="ECO:0007669"/>
    <property type="project" value="TreeGrafter"/>
</dbReference>
<dbReference type="Gene3D" id="3.40.50.720">
    <property type="entry name" value="NAD(P)-binding Rossmann-like Domain"/>
    <property type="match status" value="1"/>
</dbReference>